<sequence length="175" mass="20170">MANLDDYDILMINKNEHRKGFHIPISDVDDLAFKNRHDPKFIAQITNMMQVPPTISLKNDSTQRSKHGHTFTANRHFSMEVPDKLTGRELLTECMVTDENLNVRYDSSSQDGEANEDVHNVTATPPSTPTKELNENETQLKTPQISSDFIKKIRPRRSSIEVDLHEEIRMLRDKI</sequence>
<gene>
    <name evidence="2" type="ORF">BpHYR1_021893</name>
</gene>
<keyword evidence="3" id="KW-1185">Reference proteome</keyword>
<evidence type="ECO:0000313" key="3">
    <source>
        <dbReference type="Proteomes" id="UP000276133"/>
    </source>
</evidence>
<feature type="non-terminal residue" evidence="2">
    <location>
        <position position="175"/>
    </location>
</feature>
<comment type="caution">
    <text evidence="2">The sequence shown here is derived from an EMBL/GenBank/DDBJ whole genome shotgun (WGS) entry which is preliminary data.</text>
</comment>
<name>A0A3M7P319_BRAPC</name>
<feature type="compositionally biased region" description="Polar residues" evidence="1">
    <location>
        <begin position="121"/>
        <end position="141"/>
    </location>
</feature>
<dbReference type="OrthoDB" id="10464264at2759"/>
<dbReference type="Proteomes" id="UP000276133">
    <property type="component" value="Unassembled WGS sequence"/>
</dbReference>
<proteinExistence type="predicted"/>
<accession>A0A3M7P319</accession>
<dbReference type="AlphaFoldDB" id="A0A3M7P319"/>
<evidence type="ECO:0000256" key="1">
    <source>
        <dbReference type="SAM" id="MobiDB-lite"/>
    </source>
</evidence>
<organism evidence="2 3">
    <name type="scientific">Brachionus plicatilis</name>
    <name type="common">Marine rotifer</name>
    <name type="synonym">Brachionus muelleri</name>
    <dbReference type="NCBI Taxonomy" id="10195"/>
    <lineage>
        <taxon>Eukaryota</taxon>
        <taxon>Metazoa</taxon>
        <taxon>Spiralia</taxon>
        <taxon>Gnathifera</taxon>
        <taxon>Rotifera</taxon>
        <taxon>Eurotatoria</taxon>
        <taxon>Monogononta</taxon>
        <taxon>Pseudotrocha</taxon>
        <taxon>Ploima</taxon>
        <taxon>Brachionidae</taxon>
        <taxon>Brachionus</taxon>
    </lineage>
</organism>
<feature type="region of interest" description="Disordered" evidence="1">
    <location>
        <begin position="106"/>
        <end position="141"/>
    </location>
</feature>
<evidence type="ECO:0000313" key="2">
    <source>
        <dbReference type="EMBL" id="RMZ93448.1"/>
    </source>
</evidence>
<dbReference type="EMBL" id="REGN01013799">
    <property type="protein sequence ID" value="RMZ93448.1"/>
    <property type="molecule type" value="Genomic_DNA"/>
</dbReference>
<protein>
    <submittedName>
        <fullName evidence="2">Uncharacterized protein</fullName>
    </submittedName>
</protein>
<reference evidence="2 3" key="1">
    <citation type="journal article" date="2018" name="Sci. Rep.">
        <title>Genomic signatures of local adaptation to the degree of environmental predictability in rotifers.</title>
        <authorList>
            <person name="Franch-Gras L."/>
            <person name="Hahn C."/>
            <person name="Garcia-Roger E.M."/>
            <person name="Carmona M.J."/>
            <person name="Serra M."/>
            <person name="Gomez A."/>
        </authorList>
    </citation>
    <scope>NUCLEOTIDE SEQUENCE [LARGE SCALE GENOMIC DNA]</scope>
    <source>
        <strain evidence="2">HYR1</strain>
    </source>
</reference>